<name>A0AA88Y6V4_PINIB</name>
<feature type="coiled-coil region" evidence="1">
    <location>
        <begin position="192"/>
        <end position="219"/>
    </location>
</feature>
<dbReference type="Proteomes" id="UP001186944">
    <property type="component" value="Unassembled WGS sequence"/>
</dbReference>
<feature type="region of interest" description="Disordered" evidence="2">
    <location>
        <begin position="1"/>
        <end position="25"/>
    </location>
</feature>
<dbReference type="EMBL" id="VSWD01000006">
    <property type="protein sequence ID" value="KAK3099731.1"/>
    <property type="molecule type" value="Genomic_DNA"/>
</dbReference>
<dbReference type="AlphaFoldDB" id="A0AA88Y6V4"/>
<protein>
    <submittedName>
        <fullName evidence="3">Uncharacterized protein</fullName>
    </submittedName>
</protein>
<evidence type="ECO:0000256" key="1">
    <source>
        <dbReference type="SAM" id="Coils"/>
    </source>
</evidence>
<feature type="compositionally biased region" description="Basic residues" evidence="2">
    <location>
        <begin position="1"/>
        <end position="12"/>
    </location>
</feature>
<evidence type="ECO:0000256" key="2">
    <source>
        <dbReference type="SAM" id="MobiDB-lite"/>
    </source>
</evidence>
<organism evidence="3 4">
    <name type="scientific">Pinctada imbricata</name>
    <name type="common">Atlantic pearl-oyster</name>
    <name type="synonym">Pinctada martensii</name>
    <dbReference type="NCBI Taxonomy" id="66713"/>
    <lineage>
        <taxon>Eukaryota</taxon>
        <taxon>Metazoa</taxon>
        <taxon>Spiralia</taxon>
        <taxon>Lophotrochozoa</taxon>
        <taxon>Mollusca</taxon>
        <taxon>Bivalvia</taxon>
        <taxon>Autobranchia</taxon>
        <taxon>Pteriomorphia</taxon>
        <taxon>Pterioida</taxon>
        <taxon>Pterioidea</taxon>
        <taxon>Pteriidae</taxon>
        <taxon>Pinctada</taxon>
    </lineage>
</organism>
<proteinExistence type="predicted"/>
<feature type="coiled-coil region" evidence="1">
    <location>
        <begin position="73"/>
        <end position="167"/>
    </location>
</feature>
<keyword evidence="1" id="KW-0175">Coiled coil</keyword>
<evidence type="ECO:0000313" key="4">
    <source>
        <dbReference type="Proteomes" id="UP001186944"/>
    </source>
</evidence>
<sequence length="372" mass="43441">MGKKTYKKRKFRCSSSASEGEDLDPPVSELIARAERVLQGEHVDENDEALDVSSLKVLLTLLQSKHEESNLKIHEKLEEITQKLCKLDEIERKLSNVECGLLSLGVRVEAVEKKNREIEKSVSFMSKQFDGESKKIDHLSTDIQARIKEQDKVINEINKQLKEVKSSRNPDVEVNAALERSKAEVRRHETMIESMARGIDNLRRDRNDLQEKVTDLQCRSMKMNLVFNGLEKEHPREDTEGKLREFLSIELGINAHVEFANVHRFGRYNRGRPRPIVARFIYQHDLNMVLESAYLLRGTPYGIHQQFPAAVEERRRSLYPVMRHHRQQGANVKMVRDRLYINGEQYDSDDWDDRYPEDTRDETALKEHFGYR</sequence>
<accession>A0AA88Y6V4</accession>
<comment type="caution">
    <text evidence="3">The sequence shown here is derived from an EMBL/GenBank/DDBJ whole genome shotgun (WGS) entry which is preliminary data.</text>
</comment>
<keyword evidence="4" id="KW-1185">Reference proteome</keyword>
<gene>
    <name evidence="3" type="ORF">FSP39_008632</name>
</gene>
<evidence type="ECO:0000313" key="3">
    <source>
        <dbReference type="EMBL" id="KAK3099731.1"/>
    </source>
</evidence>
<reference evidence="3" key="1">
    <citation type="submission" date="2019-08" db="EMBL/GenBank/DDBJ databases">
        <title>The improved chromosome-level genome for the pearl oyster Pinctada fucata martensii using PacBio sequencing and Hi-C.</title>
        <authorList>
            <person name="Zheng Z."/>
        </authorList>
    </citation>
    <scope>NUCLEOTIDE SEQUENCE</scope>
    <source>
        <strain evidence="3">ZZ-2019</strain>
        <tissue evidence="3">Adductor muscle</tissue>
    </source>
</reference>